<sequence length="73" mass="8678">FLIIRGYWVNIRLRWLIALINPIGNVIATYLHHIYFEDFKRICLSATFLTAAHFMNGLILMMTAFCFHILYLK</sequence>
<gene>
    <name evidence="2" type="ORF">L9F63_002489</name>
</gene>
<feature type="non-terminal residue" evidence="2">
    <location>
        <position position="1"/>
    </location>
</feature>
<keyword evidence="1" id="KW-0472">Membrane</keyword>
<evidence type="ECO:0000313" key="2">
    <source>
        <dbReference type="EMBL" id="KAJ9585699.1"/>
    </source>
</evidence>
<reference evidence="2" key="2">
    <citation type="submission" date="2023-05" db="EMBL/GenBank/DDBJ databases">
        <authorList>
            <person name="Fouks B."/>
        </authorList>
    </citation>
    <scope>NUCLEOTIDE SEQUENCE</scope>
    <source>
        <strain evidence="2">Stay&amp;Tobe</strain>
        <tissue evidence="2">Testes</tissue>
    </source>
</reference>
<name>A0AAD7ZRS0_DIPPU</name>
<keyword evidence="1" id="KW-0812">Transmembrane</keyword>
<dbReference type="Proteomes" id="UP001233999">
    <property type="component" value="Unassembled WGS sequence"/>
</dbReference>
<feature type="transmembrane region" description="Helical" evidence="1">
    <location>
        <begin position="48"/>
        <end position="71"/>
    </location>
</feature>
<accession>A0AAD7ZRS0</accession>
<reference evidence="2" key="1">
    <citation type="journal article" date="2023" name="IScience">
        <title>Live-bearing cockroach genome reveals convergent evolutionary mechanisms linked to viviparity in insects and beyond.</title>
        <authorList>
            <person name="Fouks B."/>
            <person name="Harrison M.C."/>
            <person name="Mikhailova A.A."/>
            <person name="Marchal E."/>
            <person name="English S."/>
            <person name="Carruthers M."/>
            <person name="Jennings E.C."/>
            <person name="Chiamaka E.L."/>
            <person name="Frigard R.A."/>
            <person name="Pippel M."/>
            <person name="Attardo G.M."/>
            <person name="Benoit J.B."/>
            <person name="Bornberg-Bauer E."/>
            <person name="Tobe S.S."/>
        </authorList>
    </citation>
    <scope>NUCLEOTIDE SEQUENCE</scope>
    <source>
        <strain evidence="2">Stay&amp;Tobe</strain>
    </source>
</reference>
<keyword evidence="3" id="KW-1185">Reference proteome</keyword>
<evidence type="ECO:0000313" key="3">
    <source>
        <dbReference type="Proteomes" id="UP001233999"/>
    </source>
</evidence>
<feature type="non-terminal residue" evidence="2">
    <location>
        <position position="73"/>
    </location>
</feature>
<protein>
    <submittedName>
        <fullName evidence="2">Uncharacterized protein</fullName>
    </submittedName>
</protein>
<comment type="caution">
    <text evidence="2">The sequence shown here is derived from an EMBL/GenBank/DDBJ whole genome shotgun (WGS) entry which is preliminary data.</text>
</comment>
<organism evidence="2 3">
    <name type="scientific">Diploptera punctata</name>
    <name type="common">Pacific beetle cockroach</name>
    <dbReference type="NCBI Taxonomy" id="6984"/>
    <lineage>
        <taxon>Eukaryota</taxon>
        <taxon>Metazoa</taxon>
        <taxon>Ecdysozoa</taxon>
        <taxon>Arthropoda</taxon>
        <taxon>Hexapoda</taxon>
        <taxon>Insecta</taxon>
        <taxon>Pterygota</taxon>
        <taxon>Neoptera</taxon>
        <taxon>Polyneoptera</taxon>
        <taxon>Dictyoptera</taxon>
        <taxon>Blattodea</taxon>
        <taxon>Blaberoidea</taxon>
        <taxon>Blaberidae</taxon>
        <taxon>Diplopterinae</taxon>
        <taxon>Diploptera</taxon>
    </lineage>
</organism>
<evidence type="ECO:0000256" key="1">
    <source>
        <dbReference type="SAM" id="Phobius"/>
    </source>
</evidence>
<proteinExistence type="predicted"/>
<dbReference type="EMBL" id="JASPKZ010007251">
    <property type="protein sequence ID" value="KAJ9585699.1"/>
    <property type="molecule type" value="Genomic_DNA"/>
</dbReference>
<keyword evidence="1" id="KW-1133">Transmembrane helix</keyword>
<dbReference type="AlphaFoldDB" id="A0AAD7ZRS0"/>
<feature type="transmembrane region" description="Helical" evidence="1">
    <location>
        <begin position="15"/>
        <end position="36"/>
    </location>
</feature>